<organism evidence="1 2">
    <name type="scientific">Clostridium gasigenes</name>
    <dbReference type="NCBI Taxonomy" id="94869"/>
    <lineage>
        <taxon>Bacteria</taxon>
        <taxon>Bacillati</taxon>
        <taxon>Bacillota</taxon>
        <taxon>Clostridia</taxon>
        <taxon>Eubacteriales</taxon>
        <taxon>Clostridiaceae</taxon>
        <taxon>Clostridium</taxon>
    </lineage>
</organism>
<protein>
    <submittedName>
        <fullName evidence="1">Uncharacterized protein</fullName>
    </submittedName>
</protein>
<dbReference type="AlphaFoldDB" id="A0A7X0S9D3"/>
<reference evidence="1 2" key="1">
    <citation type="submission" date="2020-08" db="EMBL/GenBank/DDBJ databases">
        <title>Clostridia isolated from Swiss meat.</title>
        <authorList>
            <person name="Wambui J."/>
            <person name="Stevens M.J.A."/>
            <person name="Stephan R."/>
        </authorList>
    </citation>
    <scope>NUCLEOTIDE SEQUENCE [LARGE SCALE GENOMIC DNA]</scope>
    <source>
        <strain evidence="1 2">CM001</strain>
    </source>
</reference>
<name>A0A7X0S9D3_9CLOT</name>
<sequence length="157" mass="18405">MESITIKPHHFMDIIKLYGAGIKIFIPDEKMGHDFYKVANTIITNPTIELRLTIQYDDICKPCKMCADNICIDVVEHIEGYNSKDTYNKIIDTRLIHMLNLDIDKVYSTRELCQVMLENHKSIFDIWRDDSNTMTRRRHDMFVLGANQYLDTTNSNL</sequence>
<accession>A0A7X0S9D3</accession>
<comment type="caution">
    <text evidence="1">The sequence shown here is derived from an EMBL/GenBank/DDBJ whole genome shotgun (WGS) entry which is preliminary data.</text>
</comment>
<evidence type="ECO:0000313" key="1">
    <source>
        <dbReference type="EMBL" id="MBB6713394.1"/>
    </source>
</evidence>
<proteinExistence type="predicted"/>
<dbReference type="RefSeq" id="WP_185163216.1">
    <property type="nucleotide sequence ID" value="NZ_JACKWY010000001.1"/>
</dbReference>
<dbReference type="Proteomes" id="UP000585258">
    <property type="component" value="Unassembled WGS sequence"/>
</dbReference>
<gene>
    <name evidence="1" type="ORF">H7E68_01435</name>
</gene>
<evidence type="ECO:0000313" key="2">
    <source>
        <dbReference type="Proteomes" id="UP000585258"/>
    </source>
</evidence>
<dbReference type="EMBL" id="JACKWY010000001">
    <property type="protein sequence ID" value="MBB6713394.1"/>
    <property type="molecule type" value="Genomic_DNA"/>
</dbReference>